<keyword evidence="3" id="KW-1185">Reference proteome</keyword>
<gene>
    <name evidence="2" type="ORF">M422DRAFT_40019</name>
</gene>
<dbReference type="AlphaFoldDB" id="A0A0C9UBT2"/>
<feature type="transmembrane region" description="Helical" evidence="1">
    <location>
        <begin position="83"/>
        <end position="110"/>
    </location>
</feature>
<proteinExistence type="predicted"/>
<accession>A0A0C9UBT2</accession>
<keyword evidence="1" id="KW-0812">Transmembrane</keyword>
<protein>
    <submittedName>
        <fullName evidence="2">Uncharacterized protein</fullName>
    </submittedName>
</protein>
<evidence type="ECO:0000256" key="1">
    <source>
        <dbReference type="SAM" id="Phobius"/>
    </source>
</evidence>
<dbReference type="Proteomes" id="UP000054279">
    <property type="component" value="Unassembled WGS sequence"/>
</dbReference>
<name>A0A0C9UBT2_SPHS4</name>
<organism evidence="2 3">
    <name type="scientific">Sphaerobolus stellatus (strain SS14)</name>
    <dbReference type="NCBI Taxonomy" id="990650"/>
    <lineage>
        <taxon>Eukaryota</taxon>
        <taxon>Fungi</taxon>
        <taxon>Dikarya</taxon>
        <taxon>Basidiomycota</taxon>
        <taxon>Agaricomycotina</taxon>
        <taxon>Agaricomycetes</taxon>
        <taxon>Phallomycetidae</taxon>
        <taxon>Geastrales</taxon>
        <taxon>Sphaerobolaceae</taxon>
        <taxon>Sphaerobolus</taxon>
    </lineage>
</organism>
<evidence type="ECO:0000313" key="3">
    <source>
        <dbReference type="Proteomes" id="UP000054279"/>
    </source>
</evidence>
<reference evidence="2 3" key="1">
    <citation type="submission" date="2014-06" db="EMBL/GenBank/DDBJ databases">
        <title>Evolutionary Origins and Diversification of the Mycorrhizal Mutualists.</title>
        <authorList>
            <consortium name="DOE Joint Genome Institute"/>
            <consortium name="Mycorrhizal Genomics Consortium"/>
            <person name="Kohler A."/>
            <person name="Kuo A."/>
            <person name="Nagy L.G."/>
            <person name="Floudas D."/>
            <person name="Copeland A."/>
            <person name="Barry K.W."/>
            <person name="Cichocki N."/>
            <person name="Veneault-Fourrey C."/>
            <person name="LaButti K."/>
            <person name="Lindquist E.A."/>
            <person name="Lipzen A."/>
            <person name="Lundell T."/>
            <person name="Morin E."/>
            <person name="Murat C."/>
            <person name="Riley R."/>
            <person name="Ohm R."/>
            <person name="Sun H."/>
            <person name="Tunlid A."/>
            <person name="Henrissat B."/>
            <person name="Grigoriev I.V."/>
            <person name="Hibbett D.S."/>
            <person name="Martin F."/>
        </authorList>
    </citation>
    <scope>NUCLEOTIDE SEQUENCE [LARGE SCALE GENOMIC DNA]</scope>
    <source>
        <strain evidence="2 3">SS14</strain>
    </source>
</reference>
<dbReference type="HOGENOM" id="CLU_1595619_0_0_1"/>
<feature type="transmembrane region" description="Helical" evidence="1">
    <location>
        <begin position="58"/>
        <end position="77"/>
    </location>
</feature>
<keyword evidence="1" id="KW-0472">Membrane</keyword>
<evidence type="ECO:0000313" key="2">
    <source>
        <dbReference type="EMBL" id="KIJ22565.1"/>
    </source>
</evidence>
<dbReference type="EMBL" id="KN838102">
    <property type="protein sequence ID" value="KIJ22565.1"/>
    <property type="molecule type" value="Genomic_DNA"/>
</dbReference>
<keyword evidence="1" id="KW-1133">Transmembrane helix</keyword>
<sequence>MQPLRPPPPSPPGPQSIHRWTLPSSLLALTLITESLMFRSQPCTSVREKSDGLCDRTAHLWFGLVAHASAIIYFGTLTPERRWSIGCLFIQILFTLMLGSSIIVNVVFAFELPIWDQIRLYLFTIATGVTTYKFLQETERLFPYANDQEGPEVELESALRRISQRRRMSL</sequence>
<feature type="transmembrane region" description="Helical" evidence="1">
    <location>
        <begin position="20"/>
        <end position="38"/>
    </location>
</feature>